<dbReference type="InterPro" id="IPR012133">
    <property type="entry name" value="Alpha-hydoxy_acid_DH_FMN"/>
</dbReference>
<comment type="caution">
    <text evidence="9">The sequence shown here is derived from an EMBL/GenBank/DDBJ whole genome shotgun (WGS) entry which is preliminary data.</text>
</comment>
<feature type="binding site" evidence="7">
    <location>
        <position position="94"/>
    </location>
    <ligand>
        <name>FMN</name>
        <dbReference type="ChEBI" id="CHEBI:58210"/>
    </ligand>
</feature>
<reference evidence="9 10" key="1">
    <citation type="submission" date="2018-11" db="EMBL/GenBank/DDBJ databases">
        <authorList>
            <person name="Li F."/>
        </authorList>
    </citation>
    <scope>NUCLEOTIDE SEQUENCE [LARGE SCALE GENOMIC DNA]</scope>
    <source>
        <strain evidence="9 10">YS17T</strain>
    </source>
</reference>
<dbReference type="AlphaFoldDB" id="A0A3N6WQS2"/>
<evidence type="ECO:0000256" key="4">
    <source>
        <dbReference type="ARBA" id="ARBA00023002"/>
    </source>
</evidence>
<dbReference type="PANTHER" id="PTHR10578">
    <property type="entry name" value="S -2-HYDROXY-ACID OXIDASE-RELATED"/>
    <property type="match status" value="1"/>
</dbReference>
<feature type="binding site" evidence="7">
    <location>
        <begin position="285"/>
        <end position="286"/>
    </location>
    <ligand>
        <name>FMN</name>
        <dbReference type="ChEBI" id="CHEBI:58210"/>
    </ligand>
</feature>
<dbReference type="InterPro" id="IPR013785">
    <property type="entry name" value="Aldolase_TIM"/>
</dbReference>
<organism evidence="9 10">
    <name type="scientific">Aeromicrobium camelliae</name>
    <dbReference type="NCBI Taxonomy" id="1538144"/>
    <lineage>
        <taxon>Bacteria</taxon>
        <taxon>Bacillati</taxon>
        <taxon>Actinomycetota</taxon>
        <taxon>Actinomycetes</taxon>
        <taxon>Propionibacteriales</taxon>
        <taxon>Nocardioidaceae</taxon>
        <taxon>Aeromicrobium</taxon>
    </lineage>
</organism>
<keyword evidence="4" id="KW-0560">Oxidoreductase</keyword>
<evidence type="ECO:0000256" key="2">
    <source>
        <dbReference type="ARBA" id="ARBA00022630"/>
    </source>
</evidence>
<dbReference type="Gene3D" id="3.20.20.70">
    <property type="entry name" value="Aldolase class I"/>
    <property type="match status" value="1"/>
</dbReference>
<dbReference type="SUPFAM" id="SSF51395">
    <property type="entry name" value="FMN-linked oxidoreductases"/>
    <property type="match status" value="1"/>
</dbReference>
<dbReference type="FunFam" id="3.20.20.70:FF:000029">
    <property type="entry name" value="L-lactate dehydrogenase"/>
    <property type="match status" value="1"/>
</dbReference>
<dbReference type="InterPro" id="IPR000262">
    <property type="entry name" value="FMN-dep_DH"/>
</dbReference>
<keyword evidence="2 7" id="KW-0285">Flavoprotein</keyword>
<feature type="binding site" evidence="7">
    <location>
        <position position="234"/>
    </location>
    <ligand>
        <name>glyoxylate</name>
        <dbReference type="ChEBI" id="CHEBI:36655"/>
    </ligand>
</feature>
<comment type="similarity">
    <text evidence="5">Belongs to the FMN-dependent alpha-hydroxy acid dehydrogenase family.</text>
</comment>
<dbReference type="PROSITE" id="PS00557">
    <property type="entry name" value="FMN_HYDROXY_ACID_DH_1"/>
    <property type="match status" value="1"/>
</dbReference>
<feature type="binding site" evidence="7">
    <location>
        <begin position="65"/>
        <end position="67"/>
    </location>
    <ligand>
        <name>FMN</name>
        <dbReference type="ChEBI" id="CHEBI:58210"/>
    </ligand>
</feature>
<protein>
    <submittedName>
        <fullName evidence="9">Alpha-hydroxy-acid oxidizing protein</fullName>
    </submittedName>
</protein>
<name>A0A3N6WQS2_9ACTN</name>
<feature type="binding site" evidence="7">
    <location>
        <begin position="262"/>
        <end position="266"/>
    </location>
    <ligand>
        <name>FMN</name>
        <dbReference type="ChEBI" id="CHEBI:58210"/>
    </ligand>
</feature>
<feature type="binding site" evidence="7">
    <location>
        <position position="116"/>
    </location>
    <ligand>
        <name>FMN</name>
        <dbReference type="ChEBI" id="CHEBI:58210"/>
    </ligand>
</feature>
<dbReference type="PIRSF" id="PIRSF000138">
    <property type="entry name" value="Al-hdrx_acd_dh"/>
    <property type="match status" value="1"/>
</dbReference>
<evidence type="ECO:0000256" key="3">
    <source>
        <dbReference type="ARBA" id="ARBA00022643"/>
    </source>
</evidence>
<feature type="binding site" evidence="7">
    <location>
        <position position="144"/>
    </location>
    <ligand>
        <name>FMN</name>
        <dbReference type="ChEBI" id="CHEBI:58210"/>
    </ligand>
</feature>
<evidence type="ECO:0000256" key="5">
    <source>
        <dbReference type="ARBA" id="ARBA00024042"/>
    </source>
</evidence>
<evidence type="ECO:0000256" key="7">
    <source>
        <dbReference type="PIRSR" id="PIRSR000138-2"/>
    </source>
</evidence>
<keyword evidence="10" id="KW-1185">Reference proteome</keyword>
<feature type="binding site" evidence="7">
    <location>
        <position position="12"/>
    </location>
    <ligand>
        <name>glyoxylate</name>
        <dbReference type="ChEBI" id="CHEBI:36655"/>
    </ligand>
</feature>
<dbReference type="GO" id="GO:0010181">
    <property type="term" value="F:FMN binding"/>
    <property type="evidence" value="ECO:0007669"/>
    <property type="project" value="InterPro"/>
</dbReference>
<proteinExistence type="inferred from homology"/>
<dbReference type="Pfam" id="PF01070">
    <property type="entry name" value="FMN_dh"/>
    <property type="match status" value="1"/>
</dbReference>
<dbReference type="PROSITE" id="PS51349">
    <property type="entry name" value="FMN_HYDROXY_ACID_DH_2"/>
    <property type="match status" value="1"/>
</dbReference>
<dbReference type="InterPro" id="IPR037396">
    <property type="entry name" value="FMN_HAD"/>
</dbReference>
<sequence length="337" mass="35903">MRDRIGRAAHDYFAGGAGAEITLRDNHAAWNRIALAPRVLRGVGERDTAVTLLGERRRHPVLVAPMAYQRHAHDEGELAMARGAAATGTPMILSSQTTTAPADVARAMGETARWMQLYVFRDRALSFEIVEAAREGGYEALVITVDFPLGGRRDREIASGFTATHPTFLNHGENLSPDVRHTRHDPDLTWDDIAVFAEASALPVVLKGILHPADAELAVQAGAAGLVVSNHGGRQLDTVVSGADALAPVIDAVDGRADVLVDGGVRRGWDVAKAIALGANGVLVGRHALWGLARGGAEGVERVLSDLVDEFDSTLALLGCRTPDELSRDHILTAPWA</sequence>
<dbReference type="GO" id="GO:0016614">
    <property type="term" value="F:oxidoreductase activity, acting on CH-OH group of donors"/>
    <property type="evidence" value="ECO:0007669"/>
    <property type="project" value="UniProtKB-ARBA"/>
</dbReference>
<accession>A0A3N6WQS2</accession>
<dbReference type="OrthoDB" id="9770452at2"/>
<feature type="binding site" evidence="7">
    <location>
        <position position="231"/>
    </location>
    <ligand>
        <name>glyoxylate</name>
        <dbReference type="ChEBI" id="CHEBI:36655"/>
    </ligand>
</feature>
<evidence type="ECO:0000313" key="10">
    <source>
        <dbReference type="Proteomes" id="UP000275225"/>
    </source>
</evidence>
<dbReference type="EMBL" id="RQJX01000002">
    <property type="protein sequence ID" value="RQN09809.1"/>
    <property type="molecule type" value="Genomic_DNA"/>
</dbReference>
<dbReference type="PANTHER" id="PTHR10578:SF107">
    <property type="entry name" value="2-HYDROXYACID OXIDASE 1"/>
    <property type="match status" value="1"/>
</dbReference>
<evidence type="ECO:0000313" key="9">
    <source>
        <dbReference type="EMBL" id="RQN09809.1"/>
    </source>
</evidence>
<evidence type="ECO:0000256" key="6">
    <source>
        <dbReference type="PIRSR" id="PIRSR000138-1"/>
    </source>
</evidence>
<feature type="binding site" evidence="7">
    <location>
        <position position="118"/>
    </location>
    <ligand>
        <name>glyoxylate</name>
        <dbReference type="ChEBI" id="CHEBI:36655"/>
    </ligand>
</feature>
<feature type="active site" description="Proton acceptor" evidence="6">
    <location>
        <position position="231"/>
    </location>
</feature>
<feature type="binding site" evidence="7">
    <location>
        <position position="229"/>
    </location>
    <ligand>
        <name>FMN</name>
        <dbReference type="ChEBI" id="CHEBI:58210"/>
    </ligand>
</feature>
<gene>
    <name evidence="9" type="ORF">EHW97_01880</name>
</gene>
<feature type="domain" description="FMN hydroxy acid dehydrogenase" evidence="8">
    <location>
        <begin position="1"/>
        <end position="336"/>
    </location>
</feature>
<evidence type="ECO:0000256" key="1">
    <source>
        <dbReference type="ARBA" id="ARBA00001917"/>
    </source>
</evidence>
<keyword evidence="3 7" id="KW-0288">FMN</keyword>
<comment type="cofactor">
    <cofactor evidence="1">
        <name>FMN</name>
        <dbReference type="ChEBI" id="CHEBI:58210"/>
    </cofactor>
</comment>
<dbReference type="Proteomes" id="UP000275225">
    <property type="component" value="Unassembled WGS sequence"/>
</dbReference>
<feature type="binding site" evidence="7">
    <location>
        <position position="207"/>
    </location>
    <ligand>
        <name>FMN</name>
        <dbReference type="ChEBI" id="CHEBI:58210"/>
    </ligand>
</feature>
<dbReference type="CDD" id="cd02809">
    <property type="entry name" value="alpha_hydroxyacid_oxid_FMN"/>
    <property type="match status" value="1"/>
</dbReference>
<dbReference type="InterPro" id="IPR008259">
    <property type="entry name" value="FMN_hydac_DH_AS"/>
</dbReference>
<feature type="binding site" evidence="7">
    <location>
        <position position="153"/>
    </location>
    <ligand>
        <name>glyoxylate</name>
        <dbReference type="ChEBI" id="CHEBI:36655"/>
    </ligand>
</feature>
<evidence type="ECO:0000259" key="8">
    <source>
        <dbReference type="PROSITE" id="PS51349"/>
    </source>
</evidence>